<protein>
    <recommendedName>
        <fullName evidence="2">Peptidase S9 prolyl oligopeptidase catalytic domain-containing protein</fullName>
    </recommendedName>
</protein>
<reference evidence="3" key="1">
    <citation type="submission" date="2018-07" db="EMBL/GenBank/DDBJ databases">
        <authorList>
            <consortium name="Genoscope - CEA"/>
            <person name="William W."/>
        </authorList>
    </citation>
    <scope>NUCLEOTIDE SEQUENCE</scope>
    <source>
        <strain evidence="3">IK1</strain>
    </source>
</reference>
<dbReference type="PANTHER" id="PTHR42776">
    <property type="entry name" value="SERINE PEPTIDASE S9 FAMILY MEMBER"/>
    <property type="match status" value="1"/>
</dbReference>
<name>A0A653AJC4_9BACT</name>
<feature type="domain" description="Peptidase S9 prolyl oligopeptidase catalytic" evidence="2">
    <location>
        <begin position="135"/>
        <end position="340"/>
    </location>
</feature>
<keyword evidence="1" id="KW-0378">Hydrolase</keyword>
<proteinExistence type="predicted"/>
<dbReference type="GO" id="GO:0006508">
    <property type="term" value="P:proteolysis"/>
    <property type="evidence" value="ECO:0007669"/>
    <property type="project" value="InterPro"/>
</dbReference>
<organism evidence="3">
    <name type="scientific">uncultured Paludibacter sp</name>
    <dbReference type="NCBI Taxonomy" id="497635"/>
    <lineage>
        <taxon>Bacteria</taxon>
        <taxon>Pseudomonadati</taxon>
        <taxon>Bacteroidota</taxon>
        <taxon>Bacteroidia</taxon>
        <taxon>Bacteroidales</taxon>
        <taxon>Paludibacteraceae</taxon>
        <taxon>Paludibacter</taxon>
        <taxon>environmental samples</taxon>
    </lineage>
</organism>
<sequence length="360" mass="42063">MKKITFFIWILFLVLPEISFAQKDTTLLKEIKSLKKQIENNNHTFDQILKNIDDVLWFERVGDVAFIDKVRIASTPRWKPRTPDDRFAKNKLQFYSYVFIPRNINTAKKYPLIVLPHGGVHADFTTYHTHIVREMLAQGYVVIAPEYRGSTGYGQTTYENIDYGGRENDDVLASRDYMVENYNFIDKNKVGVVGWSHGGMIALMQILLHPEAYQCAFAGVPVSDLHNRLASHDKDYTEIYSADYFIGKTPEQNPQEYIRRSPTHYARNLNKPLLIHTNTNDNDVYVEEVKLMIDSLKFYDKKFEYKIFEKSSGGHGFDRIDMKEATDIRFTIYKFLEKYLHPPKPFKSASDMRKAGYRFN</sequence>
<dbReference type="PANTHER" id="PTHR42776:SF27">
    <property type="entry name" value="DIPEPTIDYL PEPTIDASE FAMILY MEMBER 6"/>
    <property type="match status" value="1"/>
</dbReference>
<dbReference type="InterPro" id="IPR001375">
    <property type="entry name" value="Peptidase_S9_cat"/>
</dbReference>
<evidence type="ECO:0000259" key="2">
    <source>
        <dbReference type="Pfam" id="PF00326"/>
    </source>
</evidence>
<dbReference type="AlphaFoldDB" id="A0A653AJC4"/>
<evidence type="ECO:0000313" key="3">
    <source>
        <dbReference type="EMBL" id="VBB48159.1"/>
    </source>
</evidence>
<accession>A0A653AJC4</accession>
<dbReference type="InterPro" id="IPR029058">
    <property type="entry name" value="AB_hydrolase_fold"/>
</dbReference>
<gene>
    <name evidence="3" type="ORF">TRIP_D440177</name>
</gene>
<dbReference type="SUPFAM" id="SSF53474">
    <property type="entry name" value="alpha/beta-Hydrolases"/>
    <property type="match status" value="1"/>
</dbReference>
<dbReference type="Gene3D" id="3.40.50.1820">
    <property type="entry name" value="alpha/beta hydrolase"/>
    <property type="match status" value="1"/>
</dbReference>
<dbReference type="EMBL" id="UPXZ01000039">
    <property type="protein sequence ID" value="VBB48159.1"/>
    <property type="molecule type" value="Genomic_DNA"/>
</dbReference>
<evidence type="ECO:0000256" key="1">
    <source>
        <dbReference type="ARBA" id="ARBA00022801"/>
    </source>
</evidence>
<dbReference type="GO" id="GO:0004252">
    <property type="term" value="F:serine-type endopeptidase activity"/>
    <property type="evidence" value="ECO:0007669"/>
    <property type="project" value="TreeGrafter"/>
</dbReference>
<dbReference type="Pfam" id="PF00326">
    <property type="entry name" value="Peptidase_S9"/>
    <property type="match status" value="1"/>
</dbReference>